<evidence type="ECO:0000313" key="3">
    <source>
        <dbReference type="EMBL" id="CAF4617811.1"/>
    </source>
</evidence>
<dbReference type="EMBL" id="CAJOBJ010190918">
    <property type="protein sequence ID" value="CAF4953025.1"/>
    <property type="molecule type" value="Genomic_DNA"/>
</dbReference>
<evidence type="ECO:0000313" key="2">
    <source>
        <dbReference type="EMBL" id="CAF4576162.1"/>
    </source>
</evidence>
<dbReference type="Proteomes" id="UP000676336">
    <property type="component" value="Unassembled WGS sequence"/>
</dbReference>
<dbReference type="Proteomes" id="UP000681720">
    <property type="component" value="Unassembled WGS sequence"/>
</dbReference>
<proteinExistence type="predicted"/>
<dbReference type="AlphaFoldDB" id="A0A8S2YTR3"/>
<feature type="non-terminal residue" evidence="2">
    <location>
        <position position="43"/>
    </location>
</feature>
<name>A0A8S2YTR3_9BILA</name>
<dbReference type="EMBL" id="CAJOBJ010107971">
    <property type="protein sequence ID" value="CAF4617811.1"/>
    <property type="molecule type" value="Genomic_DNA"/>
</dbReference>
<comment type="caution">
    <text evidence="2">The sequence shown here is derived from an EMBL/GenBank/DDBJ whole genome shotgun (WGS) entry which is preliminary data.</text>
</comment>
<dbReference type="EMBL" id="CAJOBI010098416">
    <property type="protein sequence ID" value="CAF4576162.1"/>
    <property type="molecule type" value="Genomic_DNA"/>
</dbReference>
<evidence type="ECO:0000313" key="1">
    <source>
        <dbReference type="EMBL" id="CAF4459014.1"/>
    </source>
</evidence>
<accession>A0A8S2YTR3</accession>
<reference evidence="2" key="1">
    <citation type="submission" date="2021-02" db="EMBL/GenBank/DDBJ databases">
        <authorList>
            <person name="Nowell W R."/>
        </authorList>
    </citation>
    <scope>NUCLEOTIDE SEQUENCE</scope>
</reference>
<sequence>MPGKIAHLVPMQRLDSIVVRRTFSMTKPSNTDYHLQTSTALSP</sequence>
<organism evidence="2 5">
    <name type="scientific">Rotaria magnacalcarata</name>
    <dbReference type="NCBI Taxonomy" id="392030"/>
    <lineage>
        <taxon>Eukaryota</taxon>
        <taxon>Metazoa</taxon>
        <taxon>Spiralia</taxon>
        <taxon>Gnathifera</taxon>
        <taxon>Rotifera</taxon>
        <taxon>Eurotatoria</taxon>
        <taxon>Bdelloidea</taxon>
        <taxon>Philodinida</taxon>
        <taxon>Philodinidae</taxon>
        <taxon>Rotaria</taxon>
    </lineage>
</organism>
<gene>
    <name evidence="1" type="ORF">BYL167_LOCUS34104</name>
    <name evidence="3" type="ORF">GIL414_LOCUS39637</name>
    <name evidence="4" type="ORF">GIL414_LOCUS54431</name>
    <name evidence="2" type="ORF">SMN809_LOCUS38075</name>
</gene>
<protein>
    <submittedName>
        <fullName evidence="2">Uncharacterized protein</fullName>
    </submittedName>
</protein>
<dbReference type="Proteomes" id="UP000681967">
    <property type="component" value="Unassembled WGS sequence"/>
</dbReference>
<dbReference type="EMBL" id="CAJOBH010068233">
    <property type="protein sequence ID" value="CAF4459014.1"/>
    <property type="molecule type" value="Genomic_DNA"/>
</dbReference>
<evidence type="ECO:0000313" key="4">
    <source>
        <dbReference type="EMBL" id="CAF4953025.1"/>
    </source>
</evidence>
<evidence type="ECO:0000313" key="5">
    <source>
        <dbReference type="Proteomes" id="UP000676336"/>
    </source>
</evidence>